<comment type="similarity">
    <text evidence="1">Belongs to the sulfatase family.</text>
</comment>
<dbReference type="SUPFAM" id="SSF53649">
    <property type="entry name" value="Alkaline phosphatase-like"/>
    <property type="match status" value="1"/>
</dbReference>
<dbReference type="InterPro" id="IPR000917">
    <property type="entry name" value="Sulfatase_N"/>
</dbReference>
<dbReference type="PANTHER" id="PTHR42693:SF33">
    <property type="entry name" value="ARYLSULFATASE"/>
    <property type="match status" value="1"/>
</dbReference>
<name>A0ABM6F4V8_9BURK</name>
<evidence type="ECO:0000256" key="2">
    <source>
        <dbReference type="ARBA" id="ARBA00022723"/>
    </source>
</evidence>
<dbReference type="InterPro" id="IPR017850">
    <property type="entry name" value="Alkaline_phosphatase_core_sf"/>
</dbReference>
<dbReference type="Gene3D" id="3.40.720.10">
    <property type="entry name" value="Alkaline Phosphatase, subunit A"/>
    <property type="match status" value="1"/>
</dbReference>
<dbReference type="InterPro" id="IPR050738">
    <property type="entry name" value="Sulfatase"/>
</dbReference>
<proteinExistence type="inferred from homology"/>
<keyword evidence="7" id="KW-1185">Reference proteome</keyword>
<evidence type="ECO:0000256" key="4">
    <source>
        <dbReference type="ARBA" id="ARBA00022837"/>
    </source>
</evidence>
<keyword evidence="4" id="KW-0106">Calcium</keyword>
<feature type="domain" description="Sulfatase N-terminal" evidence="5">
    <location>
        <begin position="18"/>
        <end position="376"/>
    </location>
</feature>
<keyword evidence="2" id="KW-0479">Metal-binding</keyword>
<dbReference type="PANTHER" id="PTHR42693">
    <property type="entry name" value="ARYLSULFATASE FAMILY MEMBER"/>
    <property type="match status" value="1"/>
</dbReference>
<dbReference type="Pfam" id="PF14707">
    <property type="entry name" value="Sulfatase_C"/>
    <property type="match status" value="1"/>
</dbReference>
<dbReference type="EMBL" id="CP017754">
    <property type="protein sequence ID" value="AOZ06525.1"/>
    <property type="molecule type" value="Genomic_DNA"/>
</dbReference>
<dbReference type="Proteomes" id="UP000177515">
    <property type="component" value="Chromosome 1"/>
</dbReference>
<evidence type="ECO:0000313" key="7">
    <source>
        <dbReference type="Proteomes" id="UP000177515"/>
    </source>
</evidence>
<sequence length="502" mass="55271">MARAAPAAGPNGSPDTRPNIILLIADDLGWGDLGSYGHPVFRTPNLDRMAAEGQRWTNFYVSSPICSPSRGAMLTGRVETRSGLYGALNSVQVEGDPYGFPDREATVASVLGDAGYATALFGKWHLGDAPRAYPTRHGFDSWWGMPMSNDAYFTGIPGGVSIEELRQRFAKGESPKELFALYYRQAVTAFRDPKNAYWNSPLISSERIVVNGKTDYRDQVVEQPVDQPGYNKRLTDRVVDFIGGKHDKPYLAWVGYEKPHLPHMPAPEFVGSSKGGPVGDAIAELDHSVGRVMEAVRRSPDAKRTLVVFVSDNGPWILYEELVGSAGMLRDGKASTYEGGARVPALFWWPGTIRPAVVDGIGATYDLLPTFAALAKARLPDAVLDGVDLGKTLREQAPSPRQVMPYFYRGRLQAWREGEWKVNFYDVTGRKPEESLQVRMAKPTLYNLGRDPGEKFDKAASEPAILQRLQQDAQAFERSITKAAPEFDRVTIERGMAGRGGN</sequence>
<keyword evidence="3" id="KW-0378">Hydrolase</keyword>
<evidence type="ECO:0000259" key="5">
    <source>
        <dbReference type="Pfam" id="PF00884"/>
    </source>
</evidence>
<protein>
    <submittedName>
        <fullName evidence="6">Arylsulfatase</fullName>
    </submittedName>
</protein>
<dbReference type="InterPro" id="IPR024607">
    <property type="entry name" value="Sulfatase_CS"/>
</dbReference>
<dbReference type="Pfam" id="PF00884">
    <property type="entry name" value="Sulfatase"/>
    <property type="match status" value="1"/>
</dbReference>
<evidence type="ECO:0000256" key="3">
    <source>
        <dbReference type="ARBA" id="ARBA00022801"/>
    </source>
</evidence>
<accession>A0ABM6F4V8</accession>
<evidence type="ECO:0000256" key="1">
    <source>
        <dbReference type="ARBA" id="ARBA00008779"/>
    </source>
</evidence>
<gene>
    <name evidence="6" type="ORF">BKK80_12370</name>
</gene>
<dbReference type="PROSITE" id="PS00523">
    <property type="entry name" value="SULFATASE_1"/>
    <property type="match status" value="1"/>
</dbReference>
<evidence type="ECO:0000313" key="6">
    <source>
        <dbReference type="EMBL" id="AOZ06525.1"/>
    </source>
</evidence>
<organism evidence="6 7">
    <name type="scientific">Cupriavidus malaysiensis</name>
    <dbReference type="NCBI Taxonomy" id="367825"/>
    <lineage>
        <taxon>Bacteria</taxon>
        <taxon>Pseudomonadati</taxon>
        <taxon>Pseudomonadota</taxon>
        <taxon>Betaproteobacteria</taxon>
        <taxon>Burkholderiales</taxon>
        <taxon>Burkholderiaceae</taxon>
        <taxon>Cupriavidus</taxon>
    </lineage>
</organism>
<dbReference type="Gene3D" id="3.30.1120.10">
    <property type="match status" value="1"/>
</dbReference>
<reference evidence="6 7" key="1">
    <citation type="submission" date="2016-10" db="EMBL/GenBank/DDBJ databases">
        <title>Complete genome sequences of three Cupriavidus strains isolated from various Malaysian environments.</title>
        <authorList>
            <person name="Abdullah A.A.-A."/>
            <person name="Shafie N.A.H."/>
            <person name="Lau N.S."/>
        </authorList>
    </citation>
    <scope>NUCLEOTIDE SEQUENCE [LARGE SCALE GENOMIC DNA]</scope>
    <source>
        <strain evidence="6 7">USMAA1020</strain>
    </source>
</reference>